<name>A0A6J5L6P9_9CAUD</name>
<dbReference type="EMBL" id="LR796233">
    <property type="protein sequence ID" value="CAB4129192.1"/>
    <property type="molecule type" value="Genomic_DNA"/>
</dbReference>
<proteinExistence type="predicted"/>
<sequence>MYSYLGYEYRPWDNVEEDNIKTFHECYKNGQRVSMPEAFYCTSPYEYVSFEDFVRYVQTVEVFIQG</sequence>
<reference evidence="1" key="1">
    <citation type="submission" date="2020-04" db="EMBL/GenBank/DDBJ databases">
        <authorList>
            <person name="Chiriac C."/>
            <person name="Salcher M."/>
            <person name="Ghai R."/>
            <person name="Kavagutti S V."/>
        </authorList>
    </citation>
    <scope>NUCLEOTIDE SEQUENCE</scope>
</reference>
<accession>A0A6J5L6P9</accession>
<gene>
    <name evidence="1" type="ORF">UFOVP112_290</name>
</gene>
<evidence type="ECO:0000313" key="1">
    <source>
        <dbReference type="EMBL" id="CAB4129192.1"/>
    </source>
</evidence>
<protein>
    <submittedName>
        <fullName evidence="1">Uncharacterized protein</fullName>
    </submittedName>
</protein>
<organism evidence="1">
    <name type="scientific">uncultured Caudovirales phage</name>
    <dbReference type="NCBI Taxonomy" id="2100421"/>
    <lineage>
        <taxon>Viruses</taxon>
        <taxon>Duplodnaviria</taxon>
        <taxon>Heunggongvirae</taxon>
        <taxon>Uroviricota</taxon>
        <taxon>Caudoviricetes</taxon>
        <taxon>Peduoviridae</taxon>
        <taxon>Maltschvirus</taxon>
        <taxon>Maltschvirus maltsch</taxon>
    </lineage>
</organism>